<feature type="domain" description="Cadherin" evidence="1">
    <location>
        <begin position="2159"/>
        <end position="2255"/>
    </location>
</feature>
<dbReference type="SUPFAM" id="SSF49313">
    <property type="entry name" value="Cadherin-like"/>
    <property type="match status" value="2"/>
</dbReference>
<proteinExistence type="predicted"/>
<dbReference type="InterPro" id="IPR002126">
    <property type="entry name" value="Cadherin-like_dom"/>
</dbReference>
<dbReference type="SMART" id="SM00112">
    <property type="entry name" value="CA"/>
    <property type="match status" value="3"/>
</dbReference>
<dbReference type="Pfam" id="PF14252">
    <property type="entry name" value="DUF4347"/>
    <property type="match status" value="1"/>
</dbReference>
<sequence length="2416" mass="250539">MNTELHTLTSHNSNVIQLAVIDTRLKDYQQIAAALPNDVQIIYINGQSNGIQDILNVLPAQIQISTLHIYSHASNADLQLGSEHLTLTNITSDSQQAALHHLGQTLTTDGLIVLYGCDLAKLESGTQLVQEFALSTGATVAASTDTTGPSSLNGDWNMELVANSDGQIIASTSDAYTLVQDRTLAINAYESKLGSLIDGSNQVFLSSGSDYIDTRAPGTKPMAMLGAVKLSSGERVVLHANMVADYFGTPNLDYLSVSIVNSQGDVNTISLSGTVANVVNNNDGQTHNQSVTQTNDSASIIALKNGGFVVASQSRSGYGLQLFNSNGESQNTTAPLWINSYSPSSRLLADADGGFVILWTETASSNETVAVLFQRYAADGSTIGSAVSKVYASGTPIVEQAAIDENGMIAIPISSADVFTPSQVALWNNSNQLVGTYDTAFFQSAAVIAPMFGGGFDLFGKDLTSGVGNTANSYFVQTLGADGSLGLTVDTGIQANLIRTIATDTSGNYFAVGGANATSNSAYFIDGFKPSAVTSSQLIDDANQLVTIPSLHSDHSATGVWISDSYKNQNDLIVSGTVEVVDYTAVFSTPQDYPPTLSGTFTTNGALTDQASIQPFKNLSVSDVDSISGRVRITYNAANGSLSGEGITGTPGNYTLDTTTTDFSTLSKDLQSLVFYPTQNQVIVGNTVQTIFTITPNDGPRDGRANTATKITATSINDAPRIDNNKSAATANLYSDENQTKIATISATDVDVGQTLTYSISGTDASFFNIDTSTGDLTFISAPNFEERLDGDKSNSYDVIVKVSDGSASDQQAITVYITDVNEDPVITSNGGGATAKVSAAENQTSITKVVASDVDANTTLTYSIAGTDASFFDINSSDGTLTFKNAPDFESPADKGKDNVYDITVTVSDGTLTDNQDIAITVTNANDAPVITGLTSADNQSVLASAAAVLIDQAVLAVVSDIDNANLDGGYLSIAIASGRQTGDTLGIRANADLSLSNQTAVGSTITIEGQIIGSIANNGTGTGSDSLIINLNAQATPARVSTLLQNISFDATGVKGDRVINIQVNDGAASSAAAELTVSVATNPTVEISSSSNTLKAGETATITFTFSASPIGFDADDITVSGGVLSNLAVNGQDDKIYTATFTPNDDTQSLTGAISIAAEKFKNALDEDNLASVTNANISADTKLPTVSSLVRADSNPSNADSVDFTLTFSESVTGVDIADFSLTNTGAAAGTVTAVSGSGNSYTITVSGLTGEGSLRLDLNNSGTSINDLGGNLLNKGYTAGESYTFDRTVPSLTSITRADADNTNASSLSFTLKFSESVSGLDLDDLTLSKTGDADGDIASISGSGDTYTVTINNLSGTGTLRLDLNGSGTAISDTASNLVSGAYTAGEFYTIDRHAPTISSITPTGDKATNSESSSFKVTFSEDVNGVDLSDFSLNTTGNASGSLASITGKGNEYTIVIDHLTGAGDIRIDLNKNATQISDIVGNQITTGYTSGNVLTIDRVAPTLSQSIDMSDTKLSIGETATVTWVFSEEVKDFTTDDLTADNGVISNLESKDGITWHATFTPSKEISDTSNLITLAMSGIADVMGNYGSGKESSPNYEIDNVRPALAAEISLSDSLLNAGETATVTFTFTEAVTDFTTDDITSQNGSISNLTSTDKGVTWTATLSPNESKSDTSGVLSLDLSGLTDLAGNAGVGSIESGKYSTDTSAPGLASMISVSDTALKIGETATVTFSFTEKVTAFTTDDIQSKNGSISKLESSDDGLTWTAVFTPTDNVENSANAITLDMSTITDLAGNKGSGTADSENFSIDTRRPTSTISIDNSALKIGDTATVTMTFSEPITDLTAANFTVPNGGLSNFSTKDSGITWTASYTPADDIEDSTNSISLNLSGIIDSAGNAGTGSKDTTNFVIDTKSPTATISLVDTQLTVGESTLVTITFSEAITGLDGSDLQVPNGNLSALSSKDGGVTWLATYTPNFGVADDSNKIILDYAGVMDSHGNSGKGNAQSNNFTINTVNTAPEISGTSAGLRLTDISTIAPFSNIVIVDNDPDAKETASVTLDTAAKGTFTVASLALSGFSTNDGGLTYVHSAASPAQIQAALRSLVFQPTTGRVAIGSTETTQFSVTIHDGVAGDTDSLTSVIATAVNGAPTKIDLSSTRVSQSAGANALVGTFNTTDMNPGDTHQYAFVVGSDNSQLFSIVGNALHVKDPEQLSAGDYEITVRSTDAGGLSVTNTLTVRVRDSFPPEIDAFEVAQDSANPDQALYTLQFSEDVKGVDASDFILSKSGDINARISGITQVNPSTYQIKISGIEGNGQLQLDLRSEHGITDLSDRLLIGGSQGPALSIGSDQTPIFDWLEANVPNREGEGTGDGNGDGIQDIEQDAVSSLIWSQQDDIDPTYLTVWNDQNL</sequence>
<evidence type="ECO:0000313" key="2">
    <source>
        <dbReference type="EMBL" id="MBR7801818.1"/>
    </source>
</evidence>
<dbReference type="CDD" id="cd11304">
    <property type="entry name" value="Cadherin_repeat"/>
    <property type="match status" value="2"/>
</dbReference>
<dbReference type="PANTHER" id="PTHR34677:SF3">
    <property type="entry name" value="BACTERIAL IG-LIKE DOMAIN-CONTAINING PROTEIN"/>
    <property type="match status" value="1"/>
</dbReference>
<gene>
    <name evidence="2" type="ORF">KDM90_17530</name>
</gene>
<keyword evidence="3" id="KW-1185">Reference proteome</keyword>
<feature type="domain" description="Cadherin" evidence="1">
    <location>
        <begin position="740"/>
        <end position="827"/>
    </location>
</feature>
<dbReference type="InterPro" id="IPR015919">
    <property type="entry name" value="Cadherin-like_sf"/>
</dbReference>
<feature type="non-terminal residue" evidence="2">
    <location>
        <position position="2416"/>
    </location>
</feature>
<name>A0A941EB20_9BURK</name>
<dbReference type="RefSeq" id="WP_212676927.1">
    <property type="nucleotide sequence ID" value="NZ_JAGSPJ010000009.1"/>
</dbReference>
<dbReference type="InterPro" id="IPR025592">
    <property type="entry name" value="DUF4347"/>
</dbReference>
<dbReference type="GO" id="GO:0016020">
    <property type="term" value="C:membrane"/>
    <property type="evidence" value="ECO:0007669"/>
    <property type="project" value="InterPro"/>
</dbReference>
<accession>A0A941EB20</accession>
<reference evidence="2" key="1">
    <citation type="submission" date="2021-04" db="EMBL/GenBank/DDBJ databases">
        <title>novel species isolated from subtropical streams in China.</title>
        <authorList>
            <person name="Lu H."/>
        </authorList>
    </citation>
    <scope>NUCLEOTIDE SEQUENCE</scope>
    <source>
        <strain evidence="2">FT137W</strain>
    </source>
</reference>
<organism evidence="2 3">
    <name type="scientific">Undibacterium fentianense</name>
    <dbReference type="NCBI Taxonomy" id="2828728"/>
    <lineage>
        <taxon>Bacteria</taxon>
        <taxon>Pseudomonadati</taxon>
        <taxon>Pseudomonadota</taxon>
        <taxon>Betaproteobacteria</taxon>
        <taxon>Burkholderiales</taxon>
        <taxon>Oxalobacteraceae</taxon>
        <taxon>Undibacterium</taxon>
    </lineage>
</organism>
<dbReference type="GO" id="GO:0005509">
    <property type="term" value="F:calcium ion binding"/>
    <property type="evidence" value="ECO:0007669"/>
    <property type="project" value="InterPro"/>
</dbReference>
<dbReference type="Pfam" id="PF19078">
    <property type="entry name" value="Big_12"/>
    <property type="match status" value="6"/>
</dbReference>
<dbReference type="EMBL" id="JAGSPJ010000009">
    <property type="protein sequence ID" value="MBR7801818.1"/>
    <property type="molecule type" value="Genomic_DNA"/>
</dbReference>
<comment type="caution">
    <text evidence="2">The sequence shown here is derived from an EMBL/GenBank/DDBJ whole genome shotgun (WGS) entry which is preliminary data.</text>
</comment>
<dbReference type="Gene3D" id="2.60.40.60">
    <property type="entry name" value="Cadherins"/>
    <property type="match status" value="2"/>
</dbReference>
<protein>
    <submittedName>
        <fullName evidence="2">DUF4347 domain-containing protein</fullName>
    </submittedName>
</protein>
<evidence type="ECO:0000313" key="3">
    <source>
        <dbReference type="Proteomes" id="UP000678545"/>
    </source>
</evidence>
<dbReference type="Proteomes" id="UP000678545">
    <property type="component" value="Unassembled WGS sequence"/>
</dbReference>
<evidence type="ECO:0000259" key="1">
    <source>
        <dbReference type="PROSITE" id="PS50268"/>
    </source>
</evidence>
<dbReference type="PANTHER" id="PTHR34677">
    <property type="match status" value="1"/>
</dbReference>
<dbReference type="InterPro" id="IPR044048">
    <property type="entry name" value="Big_12"/>
</dbReference>
<feature type="domain" description="Cadherin" evidence="1">
    <location>
        <begin position="845"/>
        <end position="932"/>
    </location>
</feature>
<dbReference type="GO" id="GO:0007156">
    <property type="term" value="P:homophilic cell adhesion via plasma membrane adhesion molecules"/>
    <property type="evidence" value="ECO:0007669"/>
    <property type="project" value="InterPro"/>
</dbReference>
<dbReference type="PROSITE" id="PS50268">
    <property type="entry name" value="CADHERIN_2"/>
    <property type="match status" value="3"/>
</dbReference>
<dbReference type="Pfam" id="PF00028">
    <property type="entry name" value="Cadherin"/>
    <property type="match status" value="1"/>
</dbReference>